<dbReference type="SUPFAM" id="SSF52218">
    <property type="entry name" value="Flavoproteins"/>
    <property type="match status" value="1"/>
</dbReference>
<sequence>MAITVAVIVGSLRKGSFNGRLASALKKLGPADFTFTDVRIDDLPLYNQDDEATPAAAVTRFRDQVRAAQGVIFVTPEYNRGMPGGLKNALDQGSRPYGKSVWAGRPAGVVGTSPGAIGSALAQHDLRGALDYLDMPTLGQPEVYLQYKDGLIAEDGTVTNEGTAQFLQGWMDRYAAWIRRFA</sequence>
<dbReference type="InterPro" id="IPR029039">
    <property type="entry name" value="Flavoprotein-like_sf"/>
</dbReference>
<dbReference type="RefSeq" id="WP_219761743.1">
    <property type="nucleotide sequence ID" value="NZ_JAHYBZ010000002.1"/>
</dbReference>
<organism evidence="2 3">
    <name type="scientific">Roseomonas alba</name>
    <dbReference type="NCBI Taxonomy" id="2846776"/>
    <lineage>
        <taxon>Bacteria</taxon>
        <taxon>Pseudomonadati</taxon>
        <taxon>Pseudomonadota</taxon>
        <taxon>Alphaproteobacteria</taxon>
        <taxon>Acetobacterales</taxon>
        <taxon>Roseomonadaceae</taxon>
        <taxon>Roseomonas</taxon>
    </lineage>
</organism>
<evidence type="ECO:0000313" key="3">
    <source>
        <dbReference type="Proteomes" id="UP001196565"/>
    </source>
</evidence>
<accession>A0ABS7A4S7</accession>
<dbReference type="InterPro" id="IPR050712">
    <property type="entry name" value="NAD(P)H-dep_reductase"/>
</dbReference>
<dbReference type="Pfam" id="PF03358">
    <property type="entry name" value="FMN_red"/>
    <property type="match status" value="1"/>
</dbReference>
<dbReference type="Gene3D" id="3.40.50.360">
    <property type="match status" value="1"/>
</dbReference>
<proteinExistence type="predicted"/>
<dbReference type="InterPro" id="IPR005025">
    <property type="entry name" value="FMN_Rdtase-like_dom"/>
</dbReference>
<protein>
    <submittedName>
        <fullName evidence="2">NAD(P)H-dependent oxidoreductase</fullName>
    </submittedName>
</protein>
<dbReference type="PANTHER" id="PTHR30543:SF21">
    <property type="entry name" value="NAD(P)H-DEPENDENT FMN REDUCTASE LOT6"/>
    <property type="match status" value="1"/>
</dbReference>
<dbReference type="Proteomes" id="UP001196565">
    <property type="component" value="Unassembled WGS sequence"/>
</dbReference>
<reference evidence="2 3" key="1">
    <citation type="submission" date="2021-07" db="EMBL/GenBank/DDBJ databases">
        <authorList>
            <person name="So Y."/>
        </authorList>
    </citation>
    <scope>NUCLEOTIDE SEQUENCE [LARGE SCALE GENOMIC DNA]</scope>
    <source>
        <strain evidence="2 3">HJA6</strain>
    </source>
</reference>
<evidence type="ECO:0000313" key="2">
    <source>
        <dbReference type="EMBL" id="MBW6397110.1"/>
    </source>
</evidence>
<comment type="caution">
    <text evidence="2">The sequence shown here is derived from an EMBL/GenBank/DDBJ whole genome shotgun (WGS) entry which is preliminary data.</text>
</comment>
<gene>
    <name evidence="2" type="ORF">KPL78_04580</name>
</gene>
<name>A0ABS7A4S7_9PROT</name>
<evidence type="ECO:0000259" key="1">
    <source>
        <dbReference type="Pfam" id="PF03358"/>
    </source>
</evidence>
<feature type="domain" description="NADPH-dependent FMN reductase-like" evidence="1">
    <location>
        <begin position="4"/>
        <end position="146"/>
    </location>
</feature>
<keyword evidence="3" id="KW-1185">Reference proteome</keyword>
<dbReference type="EMBL" id="JAHYBZ010000002">
    <property type="protein sequence ID" value="MBW6397110.1"/>
    <property type="molecule type" value="Genomic_DNA"/>
</dbReference>
<dbReference type="PANTHER" id="PTHR30543">
    <property type="entry name" value="CHROMATE REDUCTASE"/>
    <property type="match status" value="1"/>
</dbReference>